<proteinExistence type="predicted"/>
<accession>X1RAB7</accession>
<evidence type="ECO:0008006" key="2">
    <source>
        <dbReference type="Google" id="ProtNLM"/>
    </source>
</evidence>
<sequence>MKRVFSFALGNIWRWNTSTNRNVLIDYIRKLDISGVELTFATKEELYSFNLSRKNKHWLKSLDYVTIHAPFRLIEGSKDPEEVIKQLNDIS</sequence>
<evidence type="ECO:0000313" key="1">
    <source>
        <dbReference type="EMBL" id="GAI60095.1"/>
    </source>
</evidence>
<feature type="non-terminal residue" evidence="1">
    <location>
        <position position="91"/>
    </location>
</feature>
<gene>
    <name evidence="1" type="ORF">S12H4_04643</name>
</gene>
<organism evidence="1">
    <name type="scientific">marine sediment metagenome</name>
    <dbReference type="NCBI Taxonomy" id="412755"/>
    <lineage>
        <taxon>unclassified sequences</taxon>
        <taxon>metagenomes</taxon>
        <taxon>ecological metagenomes</taxon>
    </lineage>
</organism>
<dbReference type="EMBL" id="BARW01001458">
    <property type="protein sequence ID" value="GAI60095.1"/>
    <property type="molecule type" value="Genomic_DNA"/>
</dbReference>
<protein>
    <recommendedName>
        <fullName evidence="2">Xylose isomerase-like TIM barrel domain-containing protein</fullName>
    </recommendedName>
</protein>
<reference evidence="1" key="1">
    <citation type="journal article" date="2014" name="Front. Microbiol.">
        <title>High frequency of phylogenetically diverse reductive dehalogenase-homologous genes in deep subseafloor sedimentary metagenomes.</title>
        <authorList>
            <person name="Kawai M."/>
            <person name="Futagami T."/>
            <person name="Toyoda A."/>
            <person name="Takaki Y."/>
            <person name="Nishi S."/>
            <person name="Hori S."/>
            <person name="Arai W."/>
            <person name="Tsubouchi T."/>
            <person name="Morono Y."/>
            <person name="Uchiyama I."/>
            <person name="Ito T."/>
            <person name="Fujiyama A."/>
            <person name="Inagaki F."/>
            <person name="Takami H."/>
        </authorList>
    </citation>
    <scope>NUCLEOTIDE SEQUENCE</scope>
    <source>
        <strain evidence="1">Expedition CK06-06</strain>
    </source>
</reference>
<comment type="caution">
    <text evidence="1">The sequence shown here is derived from an EMBL/GenBank/DDBJ whole genome shotgun (WGS) entry which is preliminary data.</text>
</comment>
<name>X1RAB7_9ZZZZ</name>
<dbReference type="AlphaFoldDB" id="X1RAB7"/>